<name>D2W0Y2_NAEGR</name>
<protein>
    <submittedName>
        <fullName evidence="2">Uncharacterized protein</fullName>
    </submittedName>
</protein>
<dbReference type="KEGG" id="ngr:NAEGRDRAFT_59797"/>
<evidence type="ECO:0000256" key="1">
    <source>
        <dbReference type="SAM" id="MobiDB-lite"/>
    </source>
</evidence>
<feature type="compositionally biased region" description="Basic residues" evidence="1">
    <location>
        <begin position="204"/>
        <end position="213"/>
    </location>
</feature>
<evidence type="ECO:0000313" key="2">
    <source>
        <dbReference type="EMBL" id="EFC37259.1"/>
    </source>
</evidence>
<proteinExistence type="predicted"/>
<feature type="compositionally biased region" description="Polar residues" evidence="1">
    <location>
        <begin position="1"/>
        <end position="28"/>
    </location>
</feature>
<dbReference type="Proteomes" id="UP000006671">
    <property type="component" value="Unassembled WGS sequence"/>
</dbReference>
<gene>
    <name evidence="2" type="ORF">NAEGRDRAFT_59797</name>
</gene>
<dbReference type="RefSeq" id="XP_002670003.1">
    <property type="nucleotide sequence ID" value="XM_002669957.1"/>
</dbReference>
<dbReference type="AlphaFoldDB" id="D2W0Y2"/>
<accession>D2W0Y2</accession>
<feature type="region of interest" description="Disordered" evidence="1">
    <location>
        <begin position="1"/>
        <end position="78"/>
    </location>
</feature>
<reference evidence="2 3" key="1">
    <citation type="journal article" date="2010" name="Cell">
        <title>The genome of Naegleria gruberi illuminates early eukaryotic versatility.</title>
        <authorList>
            <person name="Fritz-Laylin L.K."/>
            <person name="Prochnik S.E."/>
            <person name="Ginger M.L."/>
            <person name="Dacks J.B."/>
            <person name="Carpenter M.L."/>
            <person name="Field M.C."/>
            <person name="Kuo A."/>
            <person name="Paredez A."/>
            <person name="Chapman J."/>
            <person name="Pham J."/>
            <person name="Shu S."/>
            <person name="Neupane R."/>
            <person name="Cipriano M."/>
            <person name="Mancuso J."/>
            <person name="Tu H."/>
            <person name="Salamov A."/>
            <person name="Lindquist E."/>
            <person name="Shapiro H."/>
            <person name="Lucas S."/>
            <person name="Grigoriev I.V."/>
            <person name="Cande W.Z."/>
            <person name="Fulton C."/>
            <person name="Rokhsar D.S."/>
            <person name="Dawson S.C."/>
        </authorList>
    </citation>
    <scope>NUCLEOTIDE SEQUENCE [LARGE SCALE GENOMIC DNA]</scope>
    <source>
        <strain evidence="2 3">NEG-M</strain>
    </source>
</reference>
<evidence type="ECO:0000313" key="3">
    <source>
        <dbReference type="Proteomes" id="UP000006671"/>
    </source>
</evidence>
<organism evidence="3">
    <name type="scientific">Naegleria gruberi</name>
    <name type="common">Amoeba</name>
    <dbReference type="NCBI Taxonomy" id="5762"/>
    <lineage>
        <taxon>Eukaryota</taxon>
        <taxon>Discoba</taxon>
        <taxon>Heterolobosea</taxon>
        <taxon>Tetramitia</taxon>
        <taxon>Eutetramitia</taxon>
        <taxon>Vahlkampfiidae</taxon>
        <taxon>Naegleria</taxon>
    </lineage>
</organism>
<keyword evidence="3" id="KW-1185">Reference proteome</keyword>
<dbReference type="InParanoid" id="D2W0Y2"/>
<sequence length="245" mass="28790">MKDMAVSSSVTNKQEQQLHSSTPSTTCHQGIRRYIVPTPTGNHPQQKALTNHKKHHRKHHHRHHRNNNEATKAPSILDNQQESRMVLPDIHHRRRIVPYLNIYNIKEEEDIVQQQQQVLPPNVQPPLTDRAIYERMEEKLKKKKRMVAQSVDYTSLRKHYASMEAPSIRSDPPVHEEFMMESVPLVVNNSDAIHKHLYHAQRKERKLEKKKLLKPTPPVEVEENEEENEPMVINRMFVRGIFGVH</sequence>
<feature type="compositionally biased region" description="Basic residues" evidence="1">
    <location>
        <begin position="50"/>
        <end position="65"/>
    </location>
</feature>
<dbReference type="EMBL" id="GG738920">
    <property type="protein sequence ID" value="EFC37259.1"/>
    <property type="molecule type" value="Genomic_DNA"/>
</dbReference>
<dbReference type="GeneID" id="8856864"/>
<feature type="region of interest" description="Disordered" evidence="1">
    <location>
        <begin position="204"/>
        <end position="225"/>
    </location>
</feature>
<feature type="compositionally biased region" description="Polar residues" evidence="1">
    <location>
        <begin position="39"/>
        <end position="49"/>
    </location>
</feature>
<dbReference type="VEuPathDB" id="AmoebaDB:NAEGRDRAFT_59797"/>